<reference evidence="2 3" key="1">
    <citation type="submission" date="2023-07" db="EMBL/GenBank/DDBJ databases">
        <title>Genomic Encyclopedia of Type Strains, Phase IV (KMG-IV): sequencing the most valuable type-strain genomes for metagenomic binning, comparative biology and taxonomic classification.</title>
        <authorList>
            <person name="Goeker M."/>
        </authorList>
    </citation>
    <scope>NUCLEOTIDE SEQUENCE [LARGE SCALE GENOMIC DNA]</scope>
    <source>
        <strain evidence="2 3">DSM 17723</strain>
    </source>
</reference>
<keyword evidence="1" id="KW-0812">Transmembrane</keyword>
<comment type="caution">
    <text evidence="2">The sequence shown here is derived from an EMBL/GenBank/DDBJ whole genome shotgun (WGS) entry which is preliminary data.</text>
</comment>
<dbReference type="RefSeq" id="WP_174880945.1">
    <property type="nucleotide sequence ID" value="NZ_CADEPK010000289.1"/>
</dbReference>
<feature type="transmembrane region" description="Helical" evidence="1">
    <location>
        <begin position="57"/>
        <end position="75"/>
    </location>
</feature>
<accession>A0ABT9YW85</accession>
<evidence type="ECO:0000313" key="2">
    <source>
        <dbReference type="EMBL" id="MDQ0224260.1"/>
    </source>
</evidence>
<gene>
    <name evidence="2" type="ORF">J2S02_000582</name>
</gene>
<dbReference type="Proteomes" id="UP001232245">
    <property type="component" value="Unassembled WGS sequence"/>
</dbReference>
<organism evidence="2 3">
    <name type="scientific">Metabacillus niabensis</name>
    <dbReference type="NCBI Taxonomy" id="324854"/>
    <lineage>
        <taxon>Bacteria</taxon>
        <taxon>Bacillati</taxon>
        <taxon>Bacillota</taxon>
        <taxon>Bacilli</taxon>
        <taxon>Bacillales</taxon>
        <taxon>Bacillaceae</taxon>
        <taxon>Metabacillus</taxon>
    </lineage>
</organism>
<feature type="transmembrane region" description="Helical" evidence="1">
    <location>
        <begin position="32"/>
        <end position="50"/>
    </location>
</feature>
<name>A0ABT9YW85_9BACI</name>
<evidence type="ECO:0008006" key="4">
    <source>
        <dbReference type="Google" id="ProtNLM"/>
    </source>
</evidence>
<evidence type="ECO:0000313" key="3">
    <source>
        <dbReference type="Proteomes" id="UP001232245"/>
    </source>
</evidence>
<protein>
    <recommendedName>
        <fullName evidence="4">Tryptophan transporter</fullName>
    </recommendedName>
</protein>
<keyword evidence="1" id="KW-1133">Transmembrane helix</keyword>
<feature type="transmembrane region" description="Helical" evidence="1">
    <location>
        <begin position="81"/>
        <end position="98"/>
    </location>
</feature>
<proteinExistence type="predicted"/>
<dbReference type="InterPro" id="IPR031360">
    <property type="entry name" value="TrpP"/>
</dbReference>
<dbReference type="Pfam" id="PF17099">
    <property type="entry name" value="TrpP"/>
    <property type="match status" value="1"/>
</dbReference>
<feature type="transmembrane region" description="Helical" evidence="1">
    <location>
        <begin position="137"/>
        <end position="165"/>
    </location>
</feature>
<keyword evidence="1" id="KW-0472">Membrane</keyword>
<evidence type="ECO:0000256" key="1">
    <source>
        <dbReference type="SAM" id="Phobius"/>
    </source>
</evidence>
<keyword evidence="3" id="KW-1185">Reference proteome</keyword>
<feature type="transmembrane region" description="Helical" evidence="1">
    <location>
        <begin position="105"/>
        <end position="131"/>
    </location>
</feature>
<sequence>MKTRVLVTLSLFAAIGAVLHMVMPPFYNGMKPDMMLIMMLIMMFIGIMLFPSLKNVTLLSIVTGILSALTTNFPGGQIPNIIDKLITAFIFYGLFLLVKKYAQNIVVATVLVVIGTIVSGTIFLTSALIIVGLPGGAAFTALFLSVVLPATLFNGAATIIVLPIVQAIFKRSNFITA</sequence>
<dbReference type="EMBL" id="JAUSTZ010000001">
    <property type="protein sequence ID" value="MDQ0224260.1"/>
    <property type="molecule type" value="Genomic_DNA"/>
</dbReference>